<evidence type="ECO:0000256" key="1">
    <source>
        <dbReference type="SAM" id="MobiDB-lite"/>
    </source>
</evidence>
<protein>
    <submittedName>
        <fullName evidence="2">DUF2892 domain-containing protein</fullName>
    </submittedName>
</protein>
<comment type="caution">
    <text evidence="2">The sequence shown here is derived from an EMBL/GenBank/DDBJ whole genome shotgun (WGS) entry which is preliminary data.</text>
</comment>
<sequence>MRCHMHANNVEGTERLLSLAVGIMGVASGIKQGGIRGLIKIAASTMIAKRGITGHCQLKGLLSACEREGTQDERGASAPERDRGPAPKASSQLQDRESRMDNALEETFPASDPISP</sequence>
<evidence type="ECO:0000313" key="2">
    <source>
        <dbReference type="EMBL" id="TBU77949.1"/>
    </source>
</evidence>
<dbReference type="AlphaFoldDB" id="A0A4Q9QLI5"/>
<keyword evidence="3" id="KW-1185">Reference proteome</keyword>
<dbReference type="EMBL" id="QJUI01000011">
    <property type="protein sequence ID" value="TBU77949.1"/>
    <property type="molecule type" value="Genomic_DNA"/>
</dbReference>
<feature type="region of interest" description="Disordered" evidence="1">
    <location>
        <begin position="67"/>
        <end position="116"/>
    </location>
</feature>
<organism evidence="2 3">
    <name type="scientific">Phytopseudomonas daroniae</name>
    <dbReference type="NCBI Taxonomy" id="2487519"/>
    <lineage>
        <taxon>Bacteria</taxon>
        <taxon>Pseudomonadati</taxon>
        <taxon>Pseudomonadota</taxon>
        <taxon>Gammaproteobacteria</taxon>
        <taxon>Pseudomonadales</taxon>
        <taxon>Pseudomonadaceae</taxon>
        <taxon>Phytopseudomonas</taxon>
    </lineage>
</organism>
<name>A0A4Q9QLI5_9GAMM</name>
<evidence type="ECO:0000313" key="3">
    <source>
        <dbReference type="Proteomes" id="UP000292302"/>
    </source>
</evidence>
<accession>A0A4Q9QLI5</accession>
<feature type="compositionally biased region" description="Basic and acidic residues" evidence="1">
    <location>
        <begin position="67"/>
        <end position="85"/>
    </location>
</feature>
<dbReference type="Proteomes" id="UP000292302">
    <property type="component" value="Unassembled WGS sequence"/>
</dbReference>
<reference evidence="2 3" key="1">
    <citation type="submission" date="2018-06" db="EMBL/GenBank/DDBJ databases">
        <title>Three novel Pseudomonas species isolated from symptomatic oak.</title>
        <authorList>
            <person name="Bueno-Gonzalez V."/>
            <person name="Brady C."/>
        </authorList>
    </citation>
    <scope>NUCLEOTIDE SEQUENCE [LARGE SCALE GENOMIC DNA]</scope>
    <source>
        <strain evidence="2 3">P9A</strain>
    </source>
</reference>
<dbReference type="OrthoDB" id="8722685at2"/>
<gene>
    <name evidence="2" type="ORF">DNK06_14100</name>
</gene>
<proteinExistence type="predicted"/>